<evidence type="ECO:0000313" key="2">
    <source>
        <dbReference type="Proteomes" id="UP000535491"/>
    </source>
</evidence>
<reference evidence="1 2" key="1">
    <citation type="submission" date="2020-07" db="EMBL/GenBank/DDBJ databases">
        <authorList>
            <person name="Feng H."/>
        </authorList>
    </citation>
    <scope>NUCLEOTIDE SEQUENCE [LARGE SCALE GENOMIC DNA]</scope>
    <source>
        <strain evidence="2">s-10</strain>
    </source>
</reference>
<protein>
    <submittedName>
        <fullName evidence="1">DUF4867 family protein</fullName>
    </submittedName>
</protein>
<dbReference type="InterPro" id="IPR032358">
    <property type="entry name" value="DUF4867"/>
</dbReference>
<dbReference type="EMBL" id="JACEIQ010000002">
    <property type="protein sequence ID" value="MBA4493446.1"/>
    <property type="molecule type" value="Genomic_DNA"/>
</dbReference>
<dbReference type="AlphaFoldDB" id="A0A7W1WP35"/>
<dbReference type="Proteomes" id="UP000535491">
    <property type="component" value="Unassembled WGS sequence"/>
</dbReference>
<gene>
    <name evidence="1" type="ORF">H1191_03895</name>
</gene>
<proteinExistence type="predicted"/>
<dbReference type="RefSeq" id="WP_181750675.1">
    <property type="nucleotide sequence ID" value="NZ_JACEIQ010000002.1"/>
</dbReference>
<organism evidence="1 2">
    <name type="scientific">Paenactinomyces guangxiensis</name>
    <dbReference type="NCBI Taxonomy" id="1490290"/>
    <lineage>
        <taxon>Bacteria</taxon>
        <taxon>Bacillati</taxon>
        <taxon>Bacillota</taxon>
        <taxon>Bacilli</taxon>
        <taxon>Bacillales</taxon>
        <taxon>Thermoactinomycetaceae</taxon>
        <taxon>Paenactinomyces</taxon>
    </lineage>
</organism>
<evidence type="ECO:0000313" key="1">
    <source>
        <dbReference type="EMBL" id="MBA4493446.1"/>
    </source>
</evidence>
<accession>A0A7W1WP35</accession>
<keyword evidence="2" id="KW-1185">Reference proteome</keyword>
<dbReference type="Pfam" id="PF16161">
    <property type="entry name" value="DUF4867"/>
    <property type="match status" value="1"/>
</dbReference>
<name>A0A7W1WP35_9BACL</name>
<comment type="caution">
    <text evidence="1">The sequence shown here is derived from an EMBL/GenBank/DDBJ whole genome shotgun (WGS) entry which is preliminary data.</text>
</comment>
<sequence>MTSTFERLRSVNGHFPLHHVQDDSFSAYGKTFTDWDVSELVAEMEKTMIPKQGNQYVASVLHLENLPFKDRVQAEIFGEMEVQVGYCNGRNSFLNGLEYHKSSEVNVAVTDLVLLLGHVKNIQNNNYSVERVEGFYVPKGTVLELYATTLHFAPCKVKEEGFKCVVVLPKWTNTPLSDVQKSQRLSETLLFMKNKWLLAHPDNGNLIGRGAFPGIVGENIQVYLP</sequence>